<dbReference type="Pfam" id="PF13637">
    <property type="entry name" value="Ank_4"/>
    <property type="match status" value="1"/>
</dbReference>
<dbReference type="OrthoDB" id="1942479at2"/>
<keyword evidence="3" id="KW-1185">Reference proteome</keyword>
<dbReference type="InterPro" id="IPR036770">
    <property type="entry name" value="Ankyrin_rpt-contain_sf"/>
</dbReference>
<dbReference type="PROSITE" id="PS50297">
    <property type="entry name" value="ANK_REP_REGION"/>
    <property type="match status" value="1"/>
</dbReference>
<feature type="repeat" description="ANK" evidence="1">
    <location>
        <begin position="68"/>
        <end position="100"/>
    </location>
</feature>
<proteinExistence type="predicted"/>
<name>A0A2S8AFP9_9FLAO</name>
<evidence type="ECO:0000313" key="2">
    <source>
        <dbReference type="EMBL" id="PQL94747.1"/>
    </source>
</evidence>
<dbReference type="PROSITE" id="PS51257">
    <property type="entry name" value="PROKAR_LIPOPROTEIN"/>
    <property type="match status" value="1"/>
</dbReference>
<dbReference type="PANTHER" id="PTHR46224">
    <property type="entry name" value="ANKYRIN REPEAT FAMILY PROTEIN"/>
    <property type="match status" value="1"/>
</dbReference>
<organism evidence="2 3">
    <name type="scientific">Apibacter adventoris</name>
    <dbReference type="NCBI Taxonomy" id="1679466"/>
    <lineage>
        <taxon>Bacteria</taxon>
        <taxon>Pseudomonadati</taxon>
        <taxon>Bacteroidota</taxon>
        <taxon>Flavobacteriia</taxon>
        <taxon>Flavobacteriales</taxon>
        <taxon>Weeksellaceae</taxon>
        <taxon>Apibacter</taxon>
    </lineage>
</organism>
<dbReference type="RefSeq" id="WP_105245928.1">
    <property type="nucleotide sequence ID" value="NZ_PSZM01000004.1"/>
</dbReference>
<dbReference type="Pfam" id="PF12796">
    <property type="entry name" value="Ank_2"/>
    <property type="match status" value="1"/>
</dbReference>
<evidence type="ECO:0000313" key="3">
    <source>
        <dbReference type="Proteomes" id="UP000238042"/>
    </source>
</evidence>
<dbReference type="InterPro" id="IPR051616">
    <property type="entry name" value="Cul2-RING_E3_ligase_SR"/>
</dbReference>
<protein>
    <submittedName>
        <fullName evidence="2">Uncharacterized protein</fullName>
    </submittedName>
</protein>
<dbReference type="SUPFAM" id="SSF48403">
    <property type="entry name" value="Ankyrin repeat"/>
    <property type="match status" value="1"/>
</dbReference>
<gene>
    <name evidence="2" type="ORF">C4S77_02745</name>
</gene>
<dbReference type="Gene3D" id="1.25.40.20">
    <property type="entry name" value="Ankyrin repeat-containing domain"/>
    <property type="match status" value="1"/>
</dbReference>
<dbReference type="PROSITE" id="PS50088">
    <property type="entry name" value="ANK_REPEAT"/>
    <property type="match status" value="1"/>
</dbReference>
<reference evidence="2 3" key="1">
    <citation type="submission" date="2018-02" db="EMBL/GenBank/DDBJ databases">
        <title>Genome sequences of Apibacter spp., gut symbionts of Asian honey bees.</title>
        <authorList>
            <person name="Kwong W.K."/>
            <person name="Steele M.I."/>
            <person name="Moran N.A."/>
        </authorList>
    </citation>
    <scope>NUCLEOTIDE SEQUENCE [LARGE SCALE GENOMIC DNA]</scope>
    <source>
        <strain evidence="3">wkB301</strain>
    </source>
</reference>
<keyword evidence="1" id="KW-0040">ANK repeat</keyword>
<comment type="caution">
    <text evidence="2">The sequence shown here is derived from an EMBL/GenBank/DDBJ whole genome shotgun (WGS) entry which is preliminary data.</text>
</comment>
<dbReference type="SMART" id="SM00248">
    <property type="entry name" value="ANK"/>
    <property type="match status" value="4"/>
</dbReference>
<evidence type="ECO:0000256" key="1">
    <source>
        <dbReference type="PROSITE-ProRule" id="PRU00023"/>
    </source>
</evidence>
<dbReference type="AlphaFoldDB" id="A0A2S8AFP9"/>
<dbReference type="InterPro" id="IPR002110">
    <property type="entry name" value="Ankyrin_rpt"/>
</dbReference>
<dbReference type="Proteomes" id="UP000238042">
    <property type="component" value="Unassembled WGS sequence"/>
</dbReference>
<dbReference type="PANTHER" id="PTHR46224:SF64">
    <property type="entry name" value="IQ MOTIF AND ANKYRIN REPEAT DOMAIN-CONTAINING PROTEIN 1"/>
    <property type="match status" value="1"/>
</dbReference>
<dbReference type="EMBL" id="PSZM01000004">
    <property type="protein sequence ID" value="PQL94747.1"/>
    <property type="molecule type" value="Genomic_DNA"/>
</dbReference>
<accession>A0A2S8AFP9</accession>
<sequence>MIQRIYIFILMLVMFYSCKHYLPGYNYKLFQDTPVYTLSKAVESDNLSEMTRLVKEEKIDVNYREPKFGNNLLMLAIVNQKKETVQALLDLGADPNLKNFYSDDTSFTVALKYMESCNMDKVKLLIEHGADVNTRKKYLREATNETYNETALSLASSKKNCVDLVKYLVAKGACVNDTLYYKGYGAITTALIHNNLEAALYLIKQPSTEIPDIVYIRDKGGKDEQKLSITDMLEEESYSSDPENQKYKEEILSYLKSIHKR</sequence>